<comment type="caution">
    <text evidence="2">The sequence shown here is derived from an EMBL/GenBank/DDBJ whole genome shotgun (WGS) entry which is preliminary data.</text>
</comment>
<keyword evidence="3" id="KW-1185">Reference proteome</keyword>
<name>A0ABU6VXY5_9FABA</name>
<evidence type="ECO:0000313" key="2">
    <source>
        <dbReference type="EMBL" id="MED6177275.1"/>
    </source>
</evidence>
<evidence type="ECO:0000256" key="1">
    <source>
        <dbReference type="SAM" id="MobiDB-lite"/>
    </source>
</evidence>
<accession>A0ABU6VXY5</accession>
<reference evidence="2 3" key="1">
    <citation type="journal article" date="2023" name="Plants (Basel)">
        <title>Bridging the Gap: Combining Genomics and Transcriptomics Approaches to Understand Stylosanthes scabra, an Orphan Legume from the Brazilian Caatinga.</title>
        <authorList>
            <person name="Ferreira-Neto J.R.C."/>
            <person name="da Silva M.D."/>
            <person name="Binneck E."/>
            <person name="de Melo N.F."/>
            <person name="da Silva R.H."/>
            <person name="de Melo A.L.T.M."/>
            <person name="Pandolfi V."/>
            <person name="Bustamante F.O."/>
            <person name="Brasileiro-Vidal A.C."/>
            <person name="Benko-Iseppon A.M."/>
        </authorList>
    </citation>
    <scope>NUCLEOTIDE SEQUENCE [LARGE SCALE GENOMIC DNA]</scope>
    <source>
        <tissue evidence="2">Leaves</tissue>
    </source>
</reference>
<evidence type="ECO:0000313" key="3">
    <source>
        <dbReference type="Proteomes" id="UP001341840"/>
    </source>
</evidence>
<protein>
    <submittedName>
        <fullName evidence="2">Uncharacterized protein</fullName>
    </submittedName>
</protein>
<sequence>MVAASRISHQHPENEQDEHGDFAEEKRWQNKKEKWRNKSTNRRRSNIRQQNRHNDDETLTVSCEEEAWLEKKKNMGGREEMMLWLLPTLAMGKGFRGGQRWSHYG</sequence>
<dbReference type="Proteomes" id="UP001341840">
    <property type="component" value="Unassembled WGS sequence"/>
</dbReference>
<organism evidence="2 3">
    <name type="scientific">Stylosanthes scabra</name>
    <dbReference type="NCBI Taxonomy" id="79078"/>
    <lineage>
        <taxon>Eukaryota</taxon>
        <taxon>Viridiplantae</taxon>
        <taxon>Streptophyta</taxon>
        <taxon>Embryophyta</taxon>
        <taxon>Tracheophyta</taxon>
        <taxon>Spermatophyta</taxon>
        <taxon>Magnoliopsida</taxon>
        <taxon>eudicotyledons</taxon>
        <taxon>Gunneridae</taxon>
        <taxon>Pentapetalae</taxon>
        <taxon>rosids</taxon>
        <taxon>fabids</taxon>
        <taxon>Fabales</taxon>
        <taxon>Fabaceae</taxon>
        <taxon>Papilionoideae</taxon>
        <taxon>50 kb inversion clade</taxon>
        <taxon>dalbergioids sensu lato</taxon>
        <taxon>Dalbergieae</taxon>
        <taxon>Pterocarpus clade</taxon>
        <taxon>Stylosanthes</taxon>
    </lineage>
</organism>
<feature type="non-terminal residue" evidence="2">
    <location>
        <position position="105"/>
    </location>
</feature>
<feature type="region of interest" description="Disordered" evidence="1">
    <location>
        <begin position="1"/>
        <end position="61"/>
    </location>
</feature>
<proteinExistence type="predicted"/>
<feature type="compositionally biased region" description="Basic residues" evidence="1">
    <location>
        <begin position="33"/>
        <end position="46"/>
    </location>
</feature>
<feature type="compositionally biased region" description="Basic and acidic residues" evidence="1">
    <location>
        <begin position="10"/>
        <end position="32"/>
    </location>
</feature>
<dbReference type="EMBL" id="JASCZI010153342">
    <property type="protein sequence ID" value="MED6177275.1"/>
    <property type="molecule type" value="Genomic_DNA"/>
</dbReference>
<gene>
    <name evidence="2" type="ORF">PIB30_096622</name>
</gene>